<sequence length="86" mass="9737">MTIPSHACMERERLYCYRDIGTTKRVACPAQMCFITCSLCKVSCAILVWEMFMIAWLGACGHDCFIRSLHHLISLVAEHCAALLLK</sequence>
<comment type="caution">
    <text evidence="1">The sequence shown here is derived from an EMBL/GenBank/DDBJ whole genome shotgun (WGS) entry which is preliminary data.</text>
</comment>
<dbReference type="EMBL" id="MU069823">
    <property type="protein sequence ID" value="KAF5833214.1"/>
    <property type="molecule type" value="Genomic_DNA"/>
</dbReference>
<evidence type="ECO:0000313" key="1">
    <source>
        <dbReference type="EMBL" id="KAF5833214.1"/>
    </source>
</evidence>
<evidence type="ECO:0008006" key="3">
    <source>
        <dbReference type="Google" id="ProtNLM"/>
    </source>
</evidence>
<protein>
    <recommendedName>
        <fullName evidence="3">Encoded protein</fullName>
    </recommendedName>
</protein>
<reference evidence="1" key="1">
    <citation type="submission" date="2017-08" db="EMBL/GenBank/DDBJ databases">
        <authorList>
            <person name="Polle J.E."/>
            <person name="Barry K."/>
            <person name="Cushman J."/>
            <person name="Schmutz J."/>
            <person name="Tran D."/>
            <person name="Hathwaick L.T."/>
            <person name="Yim W.C."/>
            <person name="Jenkins J."/>
            <person name="Mckie-Krisberg Z.M."/>
            <person name="Prochnik S."/>
            <person name="Lindquist E."/>
            <person name="Dockter R.B."/>
            <person name="Adam C."/>
            <person name="Molina H."/>
            <person name="Bunkerborg J."/>
            <person name="Jin E."/>
            <person name="Buchheim M."/>
            <person name="Magnuson J."/>
        </authorList>
    </citation>
    <scope>NUCLEOTIDE SEQUENCE</scope>
    <source>
        <strain evidence="1">CCAP 19/18</strain>
    </source>
</reference>
<accession>A0ABQ7GF31</accession>
<name>A0ABQ7GF31_DUNSA</name>
<gene>
    <name evidence="1" type="ORF">DUNSADRAFT_10529</name>
</gene>
<keyword evidence="2" id="KW-1185">Reference proteome</keyword>
<proteinExistence type="predicted"/>
<evidence type="ECO:0000313" key="2">
    <source>
        <dbReference type="Proteomes" id="UP000815325"/>
    </source>
</evidence>
<dbReference type="Proteomes" id="UP000815325">
    <property type="component" value="Unassembled WGS sequence"/>
</dbReference>
<organism evidence="1 2">
    <name type="scientific">Dunaliella salina</name>
    <name type="common">Green alga</name>
    <name type="synonym">Protococcus salinus</name>
    <dbReference type="NCBI Taxonomy" id="3046"/>
    <lineage>
        <taxon>Eukaryota</taxon>
        <taxon>Viridiplantae</taxon>
        <taxon>Chlorophyta</taxon>
        <taxon>core chlorophytes</taxon>
        <taxon>Chlorophyceae</taxon>
        <taxon>CS clade</taxon>
        <taxon>Chlamydomonadales</taxon>
        <taxon>Dunaliellaceae</taxon>
        <taxon>Dunaliella</taxon>
    </lineage>
</organism>